<evidence type="ECO:0000313" key="1">
    <source>
        <dbReference type="EMBL" id="DAD67102.1"/>
    </source>
</evidence>
<dbReference type="EMBL" id="BK014667">
    <property type="protein sequence ID" value="DAD67102.1"/>
    <property type="molecule type" value="Genomic_DNA"/>
</dbReference>
<proteinExistence type="predicted"/>
<protein>
    <submittedName>
        <fullName evidence="1">Uncharacterized protein</fullName>
    </submittedName>
</protein>
<sequence length="271" mass="31368">MFHRHPPMHNLNEPNQLVSHQFTPDAFSMVQQVYFHLGTLKFIAENLRTVDTVGREMYKLEGLNKYLGDIVRVSEALNSIVSIQSNLPIISELAPRIEDFVCQLDDIEEKINRHEVSFKDAMTMINCNVKQLEDMYIQYECGLTHLIEEYKASLCKDYTRYKNDIVEYSQSMQKQHAEFEHGMRVLRDAVKVQDENKLLLEHFKASDAVTNALFLGSEEASAKALKQIKESEKWGNNEDVNRQRLNYKLPANNVLNVMKSNQERLLKEGAA</sequence>
<organism evidence="1">
    <name type="scientific">Podoviridae sp. ctBev14</name>
    <dbReference type="NCBI Taxonomy" id="2823556"/>
    <lineage>
        <taxon>Viruses</taxon>
        <taxon>Duplodnaviria</taxon>
        <taxon>Heunggongvirae</taxon>
        <taxon>Uroviricota</taxon>
        <taxon>Caudoviricetes</taxon>
    </lineage>
</organism>
<name>A0A8S5LAX2_9CAUD</name>
<reference evidence="1" key="1">
    <citation type="journal article" date="2021" name="Proc. Natl. Acad. Sci. U.S.A.">
        <title>A Catalog of Tens of Thousands of Viruses from Human Metagenomes Reveals Hidden Associations with Chronic Diseases.</title>
        <authorList>
            <person name="Tisza M.J."/>
            <person name="Buck C.B."/>
        </authorList>
    </citation>
    <scope>NUCLEOTIDE SEQUENCE</scope>
    <source>
        <strain evidence="1">CtBev14</strain>
    </source>
</reference>
<accession>A0A8S5LAX2</accession>